<keyword evidence="2" id="KW-1185">Reference proteome</keyword>
<dbReference type="EMBL" id="CP054856">
    <property type="protein sequence ID" value="QVM84227.1"/>
    <property type="molecule type" value="Genomic_DNA"/>
</dbReference>
<gene>
    <name evidence="1" type="ORF">HT578_11505</name>
</gene>
<dbReference type="Proteomes" id="UP000677126">
    <property type="component" value="Chromosome"/>
</dbReference>
<accession>A0ABX8E4W0</accession>
<dbReference type="RefSeq" id="WP_213499580.1">
    <property type="nucleotide sequence ID" value="NZ_CP054856.1"/>
</dbReference>
<sequence length="188" mass="18763">MAALALALALAGCKGDAPPAGEPSATASAGASDALVADPEAFVQNYVEDELGGDLGVVHVNSAKMDLDGDGTEEVLAYASGAMMCGTGGCNLLVLKPEGDSFRIVGDLSVVQLPVGVLDSTTNGWRDLAVSVSGGGMAAGIRRVPFDGERYASNPTSAGVDEAAGMGTVLITPDDLNPPEDEDAAAQP</sequence>
<evidence type="ECO:0008006" key="3">
    <source>
        <dbReference type="Google" id="ProtNLM"/>
    </source>
</evidence>
<proteinExistence type="predicted"/>
<organism evidence="1 2">
    <name type="scientific">Novosphingobium decolorationis</name>
    <dbReference type="NCBI Taxonomy" id="2698673"/>
    <lineage>
        <taxon>Bacteria</taxon>
        <taxon>Pseudomonadati</taxon>
        <taxon>Pseudomonadota</taxon>
        <taxon>Alphaproteobacteria</taxon>
        <taxon>Sphingomonadales</taxon>
        <taxon>Sphingomonadaceae</taxon>
        <taxon>Novosphingobium</taxon>
    </lineage>
</organism>
<reference evidence="1 2" key="1">
    <citation type="journal article" date="2021" name="Int. J. Syst. Evol. Microbiol.">
        <title>Novosphingobium decolorationis sp. nov., an aniline blue-decolourizing bacterium isolated from East Pacific sediment.</title>
        <authorList>
            <person name="Chen X."/>
            <person name="Dong B."/>
            <person name="Chen T."/>
            <person name="Ren N."/>
            <person name="Wang J."/>
            <person name="Xu Y."/>
            <person name="Yang J."/>
            <person name="Zhu S."/>
            <person name="Chen J."/>
        </authorList>
    </citation>
    <scope>NUCLEOTIDE SEQUENCE [LARGE SCALE GENOMIC DNA]</scope>
    <source>
        <strain evidence="1 2">502str22</strain>
    </source>
</reference>
<evidence type="ECO:0000313" key="2">
    <source>
        <dbReference type="Proteomes" id="UP000677126"/>
    </source>
</evidence>
<evidence type="ECO:0000313" key="1">
    <source>
        <dbReference type="EMBL" id="QVM84227.1"/>
    </source>
</evidence>
<protein>
    <recommendedName>
        <fullName evidence="3">Lipoprotein</fullName>
    </recommendedName>
</protein>
<name>A0ABX8E4W0_9SPHN</name>